<organism evidence="1 2">
    <name type="scientific">Anaerotruncus colihominis DSM 17241</name>
    <dbReference type="NCBI Taxonomy" id="445972"/>
    <lineage>
        <taxon>Bacteria</taxon>
        <taxon>Bacillati</taxon>
        <taxon>Bacillota</taxon>
        <taxon>Clostridia</taxon>
        <taxon>Eubacteriales</taxon>
        <taxon>Oscillospiraceae</taxon>
        <taxon>Anaerotruncus</taxon>
    </lineage>
</organism>
<gene>
    <name evidence="1" type="ORF">ANACOL_02788</name>
</gene>
<accession>B0PE03</accession>
<reference evidence="1" key="1">
    <citation type="submission" date="2007-11" db="EMBL/GenBank/DDBJ databases">
        <authorList>
            <person name="Fulton L."/>
            <person name="Clifton S."/>
            <person name="Fulton B."/>
            <person name="Xu J."/>
            <person name="Minx P."/>
            <person name="Pepin K.H."/>
            <person name="Johnson M."/>
            <person name="Thiruvilangam P."/>
            <person name="Bhonagiri V."/>
            <person name="Nash W.E."/>
            <person name="Mardis E.R."/>
            <person name="Wilson R.K."/>
        </authorList>
    </citation>
    <scope>NUCLEOTIDE SEQUENCE [LARGE SCALE GENOMIC DNA]</scope>
    <source>
        <strain evidence="1">DSM 17241</strain>
    </source>
</reference>
<protein>
    <submittedName>
        <fullName evidence="1">Uncharacterized protein</fullName>
    </submittedName>
</protein>
<dbReference type="AlphaFoldDB" id="B0PE03"/>
<sequence>MSAARHDKIGYQGGSGLCPRIALAIRNKINAFAFILSQTRIRFNMSICRLSLC</sequence>
<name>B0PE03_9FIRM</name>
<keyword evidence="2" id="KW-1185">Reference proteome</keyword>
<dbReference type="Proteomes" id="UP000003803">
    <property type="component" value="Unassembled WGS sequence"/>
</dbReference>
<dbReference type="EMBL" id="ABGD02000024">
    <property type="protein sequence ID" value="EDS10192.1"/>
    <property type="molecule type" value="Genomic_DNA"/>
</dbReference>
<comment type="caution">
    <text evidence="1">The sequence shown here is derived from an EMBL/GenBank/DDBJ whole genome shotgun (WGS) entry which is preliminary data.</text>
</comment>
<evidence type="ECO:0000313" key="1">
    <source>
        <dbReference type="EMBL" id="EDS10192.1"/>
    </source>
</evidence>
<evidence type="ECO:0000313" key="2">
    <source>
        <dbReference type="Proteomes" id="UP000003803"/>
    </source>
</evidence>
<dbReference type="HOGENOM" id="CLU_3057894_0_0_9"/>
<reference evidence="1" key="2">
    <citation type="submission" date="2013-09" db="EMBL/GenBank/DDBJ databases">
        <title>Draft genome sequence of Anaerotruncus colihominis(DSM 17241).</title>
        <authorList>
            <person name="Sudarsanam P."/>
            <person name="Ley R."/>
            <person name="Guruge J."/>
            <person name="Turnbaugh P.J."/>
            <person name="Mahowald M."/>
            <person name="Liep D."/>
            <person name="Gordon J."/>
        </authorList>
    </citation>
    <scope>NUCLEOTIDE SEQUENCE</scope>
    <source>
        <strain evidence="1">DSM 17241</strain>
    </source>
</reference>
<proteinExistence type="predicted"/>